<feature type="transmembrane region" description="Helical" evidence="1">
    <location>
        <begin position="91"/>
        <end position="109"/>
    </location>
</feature>
<dbReference type="Proteomes" id="UP000603200">
    <property type="component" value="Unassembled WGS sequence"/>
</dbReference>
<name>A0ABQ3ZUA8_9ACTN</name>
<protein>
    <recommendedName>
        <fullName evidence="4">Integral membrane protein</fullName>
    </recommendedName>
</protein>
<evidence type="ECO:0000256" key="1">
    <source>
        <dbReference type="SAM" id="Phobius"/>
    </source>
</evidence>
<keyword evidence="3" id="KW-1185">Reference proteome</keyword>
<gene>
    <name evidence="2" type="ORF">Ahu01nite_052730</name>
</gene>
<comment type="caution">
    <text evidence="2">The sequence shown here is derived from an EMBL/GenBank/DDBJ whole genome shotgun (WGS) entry which is preliminary data.</text>
</comment>
<dbReference type="RefSeq" id="WP_203839268.1">
    <property type="nucleotide sequence ID" value="NZ_BAAATV010000002.1"/>
</dbReference>
<evidence type="ECO:0000313" key="2">
    <source>
        <dbReference type="EMBL" id="GIE22171.1"/>
    </source>
</evidence>
<dbReference type="EMBL" id="BOMN01000067">
    <property type="protein sequence ID" value="GIE22171.1"/>
    <property type="molecule type" value="Genomic_DNA"/>
</dbReference>
<evidence type="ECO:0000313" key="3">
    <source>
        <dbReference type="Proteomes" id="UP000603200"/>
    </source>
</evidence>
<feature type="transmembrane region" description="Helical" evidence="1">
    <location>
        <begin position="58"/>
        <end position="79"/>
    </location>
</feature>
<keyword evidence="1" id="KW-0472">Membrane</keyword>
<feature type="transmembrane region" description="Helical" evidence="1">
    <location>
        <begin position="115"/>
        <end position="133"/>
    </location>
</feature>
<accession>A0ABQ3ZUA8</accession>
<sequence>MENMTHAATATAATAAPTAAQDALGVVATCFKAYTALSGIALAATIAMAGTGHTVNTFMWVRSILLPIIAVVLYQVTLAASRGSARAFDRIRAVTMILPIAIIAVDLIPGVCPSWYAAMQAVCMIPVIVAAVVTRQAALRAAFPKA</sequence>
<evidence type="ECO:0008006" key="4">
    <source>
        <dbReference type="Google" id="ProtNLM"/>
    </source>
</evidence>
<organism evidence="2 3">
    <name type="scientific">Winogradskya humida</name>
    <dbReference type="NCBI Taxonomy" id="113566"/>
    <lineage>
        <taxon>Bacteria</taxon>
        <taxon>Bacillati</taxon>
        <taxon>Actinomycetota</taxon>
        <taxon>Actinomycetes</taxon>
        <taxon>Micromonosporales</taxon>
        <taxon>Micromonosporaceae</taxon>
        <taxon>Winogradskya</taxon>
    </lineage>
</organism>
<reference evidence="2 3" key="1">
    <citation type="submission" date="2021-01" db="EMBL/GenBank/DDBJ databases">
        <title>Whole genome shotgun sequence of Actinoplanes humidus NBRC 14915.</title>
        <authorList>
            <person name="Komaki H."/>
            <person name="Tamura T."/>
        </authorList>
    </citation>
    <scope>NUCLEOTIDE SEQUENCE [LARGE SCALE GENOMIC DNA]</scope>
    <source>
        <strain evidence="2 3">NBRC 14915</strain>
    </source>
</reference>
<keyword evidence="1" id="KW-1133">Transmembrane helix</keyword>
<keyword evidence="1" id="KW-0812">Transmembrane</keyword>
<proteinExistence type="predicted"/>